<dbReference type="STRING" id="362413.RC62_2727"/>
<accession>A0A0Q0WP56</accession>
<sequence>MPRVNEKRNKILKERLELLIDCLSIEFSMSYGFSKTI</sequence>
<evidence type="ECO:0000313" key="1">
    <source>
        <dbReference type="EMBL" id="KQB37561.1"/>
    </source>
</evidence>
<evidence type="ECO:0000313" key="2">
    <source>
        <dbReference type="Proteomes" id="UP000050443"/>
    </source>
</evidence>
<protein>
    <submittedName>
        <fullName evidence="1">Uncharacterized protein</fullName>
    </submittedName>
</protein>
<organism evidence="1 2">
    <name type="scientific">Flavobacterium aquidurense</name>
    <dbReference type="NCBI Taxonomy" id="362413"/>
    <lineage>
        <taxon>Bacteria</taxon>
        <taxon>Pseudomonadati</taxon>
        <taxon>Bacteroidota</taxon>
        <taxon>Flavobacteriia</taxon>
        <taxon>Flavobacteriales</taxon>
        <taxon>Flavobacteriaceae</taxon>
        <taxon>Flavobacterium</taxon>
    </lineage>
</organism>
<name>A0A0Q0WP56_9FLAO</name>
<dbReference type="Proteomes" id="UP000050443">
    <property type="component" value="Unassembled WGS sequence"/>
</dbReference>
<dbReference type="AlphaFoldDB" id="A0A0Q0WP56"/>
<comment type="caution">
    <text evidence="1">The sequence shown here is derived from an EMBL/GenBank/DDBJ whole genome shotgun (WGS) entry which is preliminary data.</text>
</comment>
<reference evidence="1 2" key="1">
    <citation type="submission" date="2014-09" db="EMBL/GenBank/DDBJ databases">
        <title>Genome sequence of Flavobacterium aquidurense RC62.</title>
        <authorList>
            <person name="Kim J.F."/>
            <person name="Kwak M.-J."/>
        </authorList>
    </citation>
    <scope>NUCLEOTIDE SEQUENCE [LARGE SCALE GENOMIC DNA]</scope>
    <source>
        <strain evidence="1 2">RC62</strain>
    </source>
</reference>
<dbReference type="EMBL" id="JRLF01000015">
    <property type="protein sequence ID" value="KQB37561.1"/>
    <property type="molecule type" value="Genomic_DNA"/>
</dbReference>
<proteinExistence type="predicted"/>
<gene>
    <name evidence="1" type="ORF">RC62_2727</name>
</gene>